<dbReference type="InterPro" id="IPR000679">
    <property type="entry name" value="Znf_GATA"/>
</dbReference>
<proteinExistence type="predicted"/>
<protein>
    <recommendedName>
        <fullName evidence="3">GATA-type domain-containing protein</fullName>
    </recommendedName>
</protein>
<dbReference type="GO" id="GO:0008270">
    <property type="term" value="F:zinc ion binding"/>
    <property type="evidence" value="ECO:0007669"/>
    <property type="project" value="UniProtKB-KW"/>
</dbReference>
<feature type="compositionally biased region" description="Basic and acidic residues" evidence="2">
    <location>
        <begin position="258"/>
        <end position="282"/>
    </location>
</feature>
<dbReference type="OrthoDB" id="2572925at2759"/>
<keyword evidence="5" id="KW-1185">Reference proteome</keyword>
<dbReference type="InParanoid" id="A0A1Y2BHT8"/>
<dbReference type="CDD" id="cd00202">
    <property type="entry name" value="ZnF_GATA"/>
    <property type="match status" value="1"/>
</dbReference>
<feature type="region of interest" description="Disordered" evidence="2">
    <location>
        <begin position="96"/>
        <end position="130"/>
    </location>
</feature>
<feature type="compositionally biased region" description="Polar residues" evidence="2">
    <location>
        <begin position="224"/>
        <end position="241"/>
    </location>
</feature>
<feature type="compositionally biased region" description="Polar residues" evidence="2">
    <location>
        <begin position="47"/>
        <end position="73"/>
    </location>
</feature>
<dbReference type="InterPro" id="IPR013088">
    <property type="entry name" value="Znf_NHR/GATA"/>
</dbReference>
<feature type="compositionally biased region" description="Low complexity" evidence="2">
    <location>
        <begin position="15"/>
        <end position="24"/>
    </location>
</feature>
<feature type="domain" description="GATA-type" evidence="3">
    <location>
        <begin position="60"/>
        <end position="98"/>
    </location>
</feature>
<reference evidence="4 5" key="1">
    <citation type="submission" date="2016-07" db="EMBL/GenBank/DDBJ databases">
        <title>Pervasive Adenine N6-methylation of Active Genes in Fungi.</title>
        <authorList>
            <consortium name="DOE Joint Genome Institute"/>
            <person name="Mondo S.J."/>
            <person name="Dannebaum R.O."/>
            <person name="Kuo R.C."/>
            <person name="Labutti K."/>
            <person name="Haridas S."/>
            <person name="Kuo A."/>
            <person name="Salamov A."/>
            <person name="Ahrendt S.R."/>
            <person name="Lipzen A."/>
            <person name="Sullivan W."/>
            <person name="Andreopoulos W.B."/>
            <person name="Clum A."/>
            <person name="Lindquist E."/>
            <person name="Daum C."/>
            <person name="Ramamoorthy G.K."/>
            <person name="Gryganskyi A."/>
            <person name="Culley D."/>
            <person name="Magnuson J.K."/>
            <person name="James T.Y."/>
            <person name="O'Malley M.A."/>
            <person name="Stajich J.E."/>
            <person name="Spatafora J.W."/>
            <person name="Visel A."/>
            <person name="Grigoriev I.V."/>
        </authorList>
    </citation>
    <scope>NUCLEOTIDE SEQUENCE [LARGE SCALE GENOMIC DNA]</scope>
    <source>
        <strain evidence="4 5">68-887.2</strain>
    </source>
</reference>
<dbReference type="STRING" id="71784.A0A1Y2BHT8"/>
<dbReference type="GO" id="GO:0043565">
    <property type="term" value="F:sequence-specific DNA binding"/>
    <property type="evidence" value="ECO:0007669"/>
    <property type="project" value="InterPro"/>
</dbReference>
<dbReference type="Gene3D" id="3.30.50.10">
    <property type="entry name" value="Erythroid Transcription Factor GATA-1, subunit A"/>
    <property type="match status" value="1"/>
</dbReference>
<dbReference type="SUPFAM" id="SSF57716">
    <property type="entry name" value="Glucocorticoid receptor-like (DNA-binding domain)"/>
    <property type="match status" value="1"/>
</dbReference>
<evidence type="ECO:0000313" key="4">
    <source>
        <dbReference type="EMBL" id="ORY33685.1"/>
    </source>
</evidence>
<keyword evidence="1" id="KW-0863">Zinc-finger</keyword>
<dbReference type="SMART" id="SM00401">
    <property type="entry name" value="ZnF_GATA"/>
    <property type="match status" value="1"/>
</dbReference>
<dbReference type="GO" id="GO:0006355">
    <property type="term" value="P:regulation of DNA-templated transcription"/>
    <property type="evidence" value="ECO:0007669"/>
    <property type="project" value="InterPro"/>
</dbReference>
<sequence length="415" mass="45807">MTPIPATTDDIQPVLSSATTTPTSPLSPPLRAISPSEAVPLPLLTNPEISPSQQFTPRNENGEKQCTNCGDTDTPQWRGTLCNACALWKRSRGTDRPLPLLFPIRKRPRSPESPDSGSENQMSEGELGGNPVWAAALSPLQRPSDRGGGQARVCAFCGQAQAVMHWAGRERSNPPQHKSPSYPRTRPYMVPSPLNVRGDACVLPRASSPRSNPSDPLHPRTPLRSESNSNLQQTGLSSRSHTLPPHVQAMLQRAEADTAGHLDLRVSERRSGESNRDSDRHDSHRRAVNLPESHASAFGSAAMIKDKKLPLASDRNPQIQVDSSSRQREHSRTIGNVPRPYPGPNVAWKIDRDREFRQELGRVLGISREEFMARAKWVWNVVEGAAVALERFEMEQRLQGSLSTPRSASGEHWHK</sequence>
<dbReference type="EMBL" id="MCFC01000005">
    <property type="protein sequence ID" value="ORY33685.1"/>
    <property type="molecule type" value="Genomic_DNA"/>
</dbReference>
<dbReference type="PROSITE" id="PS50114">
    <property type="entry name" value="GATA_ZN_FINGER_2"/>
    <property type="match status" value="1"/>
</dbReference>
<evidence type="ECO:0000313" key="5">
    <source>
        <dbReference type="Proteomes" id="UP000193986"/>
    </source>
</evidence>
<feature type="region of interest" description="Disordered" evidence="2">
    <location>
        <begin position="167"/>
        <end position="242"/>
    </location>
</feature>
<evidence type="ECO:0000259" key="3">
    <source>
        <dbReference type="PROSITE" id="PS50114"/>
    </source>
</evidence>
<feature type="region of interest" description="Disordered" evidence="2">
    <location>
        <begin position="309"/>
        <end position="340"/>
    </location>
</feature>
<accession>A0A1Y2BHT8</accession>
<evidence type="ECO:0000256" key="2">
    <source>
        <dbReference type="SAM" id="MobiDB-lite"/>
    </source>
</evidence>
<keyword evidence="1" id="KW-0862">Zinc</keyword>
<feature type="compositionally biased region" description="Polar residues" evidence="2">
    <location>
        <begin position="315"/>
        <end position="324"/>
    </location>
</feature>
<organism evidence="4 5">
    <name type="scientific">Naematelia encephala</name>
    <dbReference type="NCBI Taxonomy" id="71784"/>
    <lineage>
        <taxon>Eukaryota</taxon>
        <taxon>Fungi</taxon>
        <taxon>Dikarya</taxon>
        <taxon>Basidiomycota</taxon>
        <taxon>Agaricomycotina</taxon>
        <taxon>Tremellomycetes</taxon>
        <taxon>Tremellales</taxon>
        <taxon>Naemateliaceae</taxon>
        <taxon>Naematelia</taxon>
    </lineage>
</organism>
<evidence type="ECO:0000256" key="1">
    <source>
        <dbReference type="PROSITE-ProRule" id="PRU00094"/>
    </source>
</evidence>
<dbReference type="AlphaFoldDB" id="A0A1Y2BHT8"/>
<feature type="region of interest" description="Disordered" evidence="2">
    <location>
        <begin position="1"/>
        <end position="73"/>
    </location>
</feature>
<comment type="caution">
    <text evidence="4">The sequence shown here is derived from an EMBL/GenBank/DDBJ whole genome shotgun (WGS) entry which is preliminary data.</text>
</comment>
<feature type="compositionally biased region" description="Polar residues" evidence="2">
    <location>
        <begin position="113"/>
        <end position="123"/>
    </location>
</feature>
<gene>
    <name evidence="4" type="ORF">BCR39DRAFT_556912</name>
</gene>
<feature type="region of interest" description="Disordered" evidence="2">
    <location>
        <begin position="258"/>
        <end position="294"/>
    </location>
</feature>
<dbReference type="Proteomes" id="UP000193986">
    <property type="component" value="Unassembled WGS sequence"/>
</dbReference>
<keyword evidence="1" id="KW-0479">Metal-binding</keyword>
<name>A0A1Y2BHT8_9TREE</name>